<name>A0A3N7ET16_POPTR</name>
<keyword evidence="3" id="KW-1185">Reference proteome</keyword>
<accession>A0A3N7ET16</accession>
<organism evidence="2 3">
    <name type="scientific">Populus trichocarpa</name>
    <name type="common">Western balsam poplar</name>
    <name type="synonym">Populus balsamifera subsp. trichocarpa</name>
    <dbReference type="NCBI Taxonomy" id="3694"/>
    <lineage>
        <taxon>Eukaryota</taxon>
        <taxon>Viridiplantae</taxon>
        <taxon>Streptophyta</taxon>
        <taxon>Embryophyta</taxon>
        <taxon>Tracheophyta</taxon>
        <taxon>Spermatophyta</taxon>
        <taxon>Magnoliopsida</taxon>
        <taxon>eudicotyledons</taxon>
        <taxon>Gunneridae</taxon>
        <taxon>Pentapetalae</taxon>
        <taxon>rosids</taxon>
        <taxon>fabids</taxon>
        <taxon>Malpighiales</taxon>
        <taxon>Salicaceae</taxon>
        <taxon>Saliceae</taxon>
        <taxon>Populus</taxon>
    </lineage>
</organism>
<proteinExistence type="predicted"/>
<evidence type="ECO:0000256" key="1">
    <source>
        <dbReference type="SAM" id="SignalP"/>
    </source>
</evidence>
<dbReference type="EMBL" id="CM009291">
    <property type="protein sequence ID" value="RQO87300.1"/>
    <property type="molecule type" value="Genomic_DNA"/>
</dbReference>
<dbReference type="Proteomes" id="UP000006729">
    <property type="component" value="Chromosome 2"/>
</dbReference>
<dbReference type="InParanoid" id="A0A3N7ET16"/>
<protein>
    <submittedName>
        <fullName evidence="2">Uncharacterized protein</fullName>
    </submittedName>
</protein>
<keyword evidence="1" id="KW-0732">Signal</keyword>
<evidence type="ECO:0000313" key="3">
    <source>
        <dbReference type="Proteomes" id="UP000006729"/>
    </source>
</evidence>
<gene>
    <name evidence="2" type="ORF">POPTR_002G218032</name>
</gene>
<sequence length="87" mass="9863">MLKRQLVLQHQPQLRPHHQHQHQHLLTLASLICSLLLAHSTPSLATLNPLRSLTPSKTKPTTLMKALPSSYQKMMPSKILRSLLCQT</sequence>
<dbReference type="AlphaFoldDB" id="A0A3N7ET16"/>
<reference evidence="2 3" key="1">
    <citation type="journal article" date="2006" name="Science">
        <title>The genome of black cottonwood, Populus trichocarpa (Torr. &amp; Gray).</title>
        <authorList>
            <person name="Tuskan G.A."/>
            <person name="Difazio S."/>
            <person name="Jansson S."/>
            <person name="Bohlmann J."/>
            <person name="Grigoriev I."/>
            <person name="Hellsten U."/>
            <person name="Putnam N."/>
            <person name="Ralph S."/>
            <person name="Rombauts S."/>
            <person name="Salamov A."/>
            <person name="Schein J."/>
            <person name="Sterck L."/>
            <person name="Aerts A."/>
            <person name="Bhalerao R.R."/>
            <person name="Bhalerao R.P."/>
            <person name="Blaudez D."/>
            <person name="Boerjan W."/>
            <person name="Brun A."/>
            <person name="Brunner A."/>
            <person name="Busov V."/>
            <person name="Campbell M."/>
            <person name="Carlson J."/>
            <person name="Chalot M."/>
            <person name="Chapman J."/>
            <person name="Chen G.L."/>
            <person name="Cooper D."/>
            <person name="Coutinho P.M."/>
            <person name="Couturier J."/>
            <person name="Covert S."/>
            <person name="Cronk Q."/>
            <person name="Cunningham R."/>
            <person name="Davis J."/>
            <person name="Degroeve S."/>
            <person name="Dejardin A."/>
            <person name="Depamphilis C."/>
            <person name="Detter J."/>
            <person name="Dirks B."/>
            <person name="Dubchak I."/>
            <person name="Duplessis S."/>
            <person name="Ehlting J."/>
            <person name="Ellis B."/>
            <person name="Gendler K."/>
            <person name="Goodstein D."/>
            <person name="Gribskov M."/>
            <person name="Grimwood J."/>
            <person name="Groover A."/>
            <person name="Gunter L."/>
            <person name="Hamberger B."/>
            <person name="Heinze B."/>
            <person name="Helariutta Y."/>
            <person name="Henrissat B."/>
            <person name="Holligan D."/>
            <person name="Holt R."/>
            <person name="Huang W."/>
            <person name="Islam-Faridi N."/>
            <person name="Jones S."/>
            <person name="Jones-Rhoades M."/>
            <person name="Jorgensen R."/>
            <person name="Joshi C."/>
            <person name="Kangasjarvi J."/>
            <person name="Karlsson J."/>
            <person name="Kelleher C."/>
            <person name="Kirkpatrick R."/>
            <person name="Kirst M."/>
            <person name="Kohler A."/>
            <person name="Kalluri U."/>
            <person name="Larimer F."/>
            <person name="Leebens-Mack J."/>
            <person name="Leple J.C."/>
            <person name="Locascio P."/>
            <person name="Lou Y."/>
            <person name="Lucas S."/>
            <person name="Martin F."/>
            <person name="Montanini B."/>
            <person name="Napoli C."/>
            <person name="Nelson D.R."/>
            <person name="Nelson C."/>
            <person name="Nieminen K."/>
            <person name="Nilsson O."/>
            <person name="Pereda V."/>
            <person name="Peter G."/>
            <person name="Philippe R."/>
            <person name="Pilate G."/>
            <person name="Poliakov A."/>
            <person name="Razumovskaya J."/>
            <person name="Richardson P."/>
            <person name="Rinaldi C."/>
            <person name="Ritland K."/>
            <person name="Rouze P."/>
            <person name="Ryaboy D."/>
            <person name="Schmutz J."/>
            <person name="Schrader J."/>
            <person name="Segerman B."/>
            <person name="Shin H."/>
            <person name="Siddiqui A."/>
            <person name="Sterky F."/>
            <person name="Terry A."/>
            <person name="Tsai C.J."/>
            <person name="Uberbacher E."/>
            <person name="Unneberg P."/>
            <person name="Vahala J."/>
            <person name="Wall K."/>
            <person name="Wessler S."/>
            <person name="Yang G."/>
            <person name="Yin T."/>
            <person name="Douglas C."/>
            <person name="Marra M."/>
            <person name="Sandberg G."/>
            <person name="Van de Peer Y."/>
            <person name="Rokhsar D."/>
        </authorList>
    </citation>
    <scope>NUCLEOTIDE SEQUENCE [LARGE SCALE GENOMIC DNA]</scope>
    <source>
        <strain evidence="3">cv. Nisqually</strain>
    </source>
</reference>
<feature type="chain" id="PRO_5018273150" evidence="1">
    <location>
        <begin position="46"/>
        <end position="87"/>
    </location>
</feature>
<evidence type="ECO:0000313" key="2">
    <source>
        <dbReference type="EMBL" id="RQO87300.1"/>
    </source>
</evidence>
<feature type="signal peptide" evidence="1">
    <location>
        <begin position="1"/>
        <end position="45"/>
    </location>
</feature>